<dbReference type="PANTHER" id="PTHR46890">
    <property type="entry name" value="NON-LTR RETROLELEMENT REVERSE TRANSCRIPTASE-LIKE PROTEIN-RELATED"/>
    <property type="match status" value="1"/>
</dbReference>
<dbReference type="InterPro" id="IPR052343">
    <property type="entry name" value="Retrotransposon-Effector_Assoc"/>
</dbReference>
<evidence type="ECO:0000313" key="2">
    <source>
        <dbReference type="Proteomes" id="UP000325315"/>
    </source>
</evidence>
<comment type="caution">
    <text evidence="1">The sequence shown here is derived from an EMBL/GenBank/DDBJ whole genome shotgun (WGS) entry which is preliminary data.</text>
</comment>
<dbReference type="Proteomes" id="UP000325315">
    <property type="component" value="Unassembled WGS sequence"/>
</dbReference>
<gene>
    <name evidence="1" type="ORF">EPI10_027394</name>
</gene>
<keyword evidence="2" id="KW-1185">Reference proteome</keyword>
<sequence>MDKLRDVQIDLSKWAKTVKGKKGETRKQLTKELECLMKEHRNDETLAKIIDTKIHLNMEIEKNKVYWEQRARINWLKSGDRNTAYFYNCATARRRANTISKLLLDDGREIHDASRIHEEVKLYFENLFNTNGVANPKEILEGIDASISTEMNDALLVPQRRQDQMDSQQFFSRRVLNEGKEVDSANVIIIVLLPKVQNPTSMVNFRPISLCFVLYKLIAKTISNKMQNVMDSCIDQVQSAFVPGRLISDNILLAYEILHTFKQKRTGKRGIWR</sequence>
<accession>A0A5B6UVW1</accession>
<dbReference type="GO" id="GO:0003964">
    <property type="term" value="F:RNA-directed DNA polymerase activity"/>
    <property type="evidence" value="ECO:0007669"/>
    <property type="project" value="UniProtKB-KW"/>
</dbReference>
<dbReference type="AlphaFoldDB" id="A0A5B6UVW1"/>
<keyword evidence="1" id="KW-0808">Transferase</keyword>
<keyword evidence="1" id="KW-0548">Nucleotidyltransferase</keyword>
<dbReference type="OrthoDB" id="1110729at2759"/>
<protein>
    <submittedName>
        <fullName evidence="1">Reverse transcriptase</fullName>
    </submittedName>
</protein>
<name>A0A5B6UVW1_9ROSI</name>
<evidence type="ECO:0000313" key="1">
    <source>
        <dbReference type="EMBL" id="KAA3460766.1"/>
    </source>
</evidence>
<organism evidence="1 2">
    <name type="scientific">Gossypium australe</name>
    <dbReference type="NCBI Taxonomy" id="47621"/>
    <lineage>
        <taxon>Eukaryota</taxon>
        <taxon>Viridiplantae</taxon>
        <taxon>Streptophyta</taxon>
        <taxon>Embryophyta</taxon>
        <taxon>Tracheophyta</taxon>
        <taxon>Spermatophyta</taxon>
        <taxon>Magnoliopsida</taxon>
        <taxon>eudicotyledons</taxon>
        <taxon>Gunneridae</taxon>
        <taxon>Pentapetalae</taxon>
        <taxon>rosids</taxon>
        <taxon>malvids</taxon>
        <taxon>Malvales</taxon>
        <taxon>Malvaceae</taxon>
        <taxon>Malvoideae</taxon>
        <taxon>Gossypium</taxon>
    </lineage>
</organism>
<dbReference type="PANTHER" id="PTHR46890:SF48">
    <property type="entry name" value="RNA-DIRECTED DNA POLYMERASE"/>
    <property type="match status" value="1"/>
</dbReference>
<dbReference type="EMBL" id="SMMG02000009">
    <property type="protein sequence ID" value="KAA3460766.1"/>
    <property type="molecule type" value="Genomic_DNA"/>
</dbReference>
<proteinExistence type="predicted"/>
<keyword evidence="1" id="KW-0695">RNA-directed DNA polymerase</keyword>
<reference evidence="2" key="1">
    <citation type="journal article" date="2019" name="Plant Biotechnol. J.">
        <title>Genome sequencing of the Australian wild diploid species Gossypium australe highlights disease resistance and delayed gland morphogenesis.</title>
        <authorList>
            <person name="Cai Y."/>
            <person name="Cai X."/>
            <person name="Wang Q."/>
            <person name="Wang P."/>
            <person name="Zhang Y."/>
            <person name="Cai C."/>
            <person name="Xu Y."/>
            <person name="Wang K."/>
            <person name="Zhou Z."/>
            <person name="Wang C."/>
            <person name="Geng S."/>
            <person name="Li B."/>
            <person name="Dong Q."/>
            <person name="Hou Y."/>
            <person name="Wang H."/>
            <person name="Ai P."/>
            <person name="Liu Z."/>
            <person name="Yi F."/>
            <person name="Sun M."/>
            <person name="An G."/>
            <person name="Cheng J."/>
            <person name="Zhang Y."/>
            <person name="Shi Q."/>
            <person name="Xie Y."/>
            <person name="Shi X."/>
            <person name="Chang Y."/>
            <person name="Huang F."/>
            <person name="Chen Y."/>
            <person name="Hong S."/>
            <person name="Mi L."/>
            <person name="Sun Q."/>
            <person name="Zhang L."/>
            <person name="Zhou B."/>
            <person name="Peng R."/>
            <person name="Zhang X."/>
            <person name="Liu F."/>
        </authorList>
    </citation>
    <scope>NUCLEOTIDE SEQUENCE [LARGE SCALE GENOMIC DNA]</scope>
    <source>
        <strain evidence="2">cv. PA1801</strain>
    </source>
</reference>